<evidence type="ECO:0000313" key="2">
    <source>
        <dbReference type="Proteomes" id="UP000224266"/>
    </source>
</evidence>
<dbReference type="EMBL" id="MF324911">
    <property type="protein sequence ID" value="ASR85217.1"/>
    <property type="molecule type" value="Genomic_DNA"/>
</dbReference>
<name>A0A222ZKH9_9CAUD</name>
<dbReference type="GeneID" id="60325382"/>
<organism evidence="1 2">
    <name type="scientific">Mycobacterium phage SirPhilip</name>
    <dbReference type="NCBI Taxonomy" id="2015824"/>
    <lineage>
        <taxon>Viruses</taxon>
        <taxon>Duplodnaviria</taxon>
        <taxon>Heunggongvirae</taxon>
        <taxon>Uroviricota</taxon>
        <taxon>Caudoviricetes</taxon>
        <taxon>Weiservirinae</taxon>
        <taxon>Anayavirus</taxon>
        <taxon>Anayavirus sirphilip</taxon>
    </lineage>
</organism>
<dbReference type="Proteomes" id="UP000224266">
    <property type="component" value="Segment"/>
</dbReference>
<accession>A0A222ZKH9</accession>
<dbReference type="RefSeq" id="YP_009953899.1">
    <property type="nucleotide sequence ID" value="NC_051627.1"/>
</dbReference>
<evidence type="ECO:0000313" key="1">
    <source>
        <dbReference type="EMBL" id="ASR85217.1"/>
    </source>
</evidence>
<keyword evidence="2" id="KW-1185">Reference proteome</keyword>
<dbReference type="KEGG" id="vg:60325382"/>
<sequence length="96" mass="10397">MPYRPLDMPFSEHRDIRTSPEIKAEVERIAAELRDRAASIADSQTEIDGAGDGYVTVAAHSRDRARVFVRADSGEAIAAEDDVAPLMQVSAELGPS</sequence>
<gene>
    <name evidence="1" type="primary">15</name>
    <name evidence="1" type="ORF">SEA_SIRPHILIP_15</name>
</gene>
<protein>
    <submittedName>
        <fullName evidence="1">Uncharacterized protein</fullName>
    </submittedName>
</protein>
<reference evidence="2" key="1">
    <citation type="submission" date="2017-06" db="EMBL/GenBank/DDBJ databases">
        <authorList>
            <person name="Kim H.J."/>
            <person name="Triplett B.A."/>
        </authorList>
    </citation>
    <scope>NUCLEOTIDE SEQUENCE [LARGE SCALE GENOMIC DNA]</scope>
</reference>
<proteinExistence type="predicted"/>